<dbReference type="PaxDb" id="35128-Thaps4184"/>
<evidence type="ECO:0008006" key="9">
    <source>
        <dbReference type="Google" id="ProtNLM"/>
    </source>
</evidence>
<dbReference type="KEGG" id="tps:THAPSDRAFT_4184"/>
<dbReference type="GeneID" id="7446778"/>
<feature type="region of interest" description="Disordered" evidence="5">
    <location>
        <begin position="934"/>
        <end position="969"/>
    </location>
</feature>
<dbReference type="RefSeq" id="XP_002289186.1">
    <property type="nucleotide sequence ID" value="XM_002289150.1"/>
</dbReference>
<evidence type="ECO:0000313" key="7">
    <source>
        <dbReference type="EMBL" id="EED92723.1"/>
    </source>
</evidence>
<evidence type="ECO:0000256" key="5">
    <source>
        <dbReference type="SAM" id="MobiDB-lite"/>
    </source>
</evidence>
<name>B8C160_THAPS</name>
<evidence type="ECO:0000313" key="8">
    <source>
        <dbReference type="Proteomes" id="UP000001449"/>
    </source>
</evidence>
<dbReference type="HOGENOM" id="CLU_306015_0_0_1"/>
<feature type="region of interest" description="Disordered" evidence="5">
    <location>
        <begin position="768"/>
        <end position="797"/>
    </location>
</feature>
<evidence type="ECO:0000256" key="1">
    <source>
        <dbReference type="ARBA" id="ARBA00022729"/>
    </source>
</evidence>
<feature type="compositionally biased region" description="Gly residues" evidence="5">
    <location>
        <begin position="227"/>
        <end position="240"/>
    </location>
</feature>
<feature type="region of interest" description="Disordered" evidence="5">
    <location>
        <begin position="869"/>
        <end position="919"/>
    </location>
</feature>
<dbReference type="InParanoid" id="B8C160"/>
<feature type="chain" id="PRO_5002869591" description="Integrin alpha beta-propellor repeat protein" evidence="6">
    <location>
        <begin position="36"/>
        <end position="969"/>
    </location>
</feature>
<dbReference type="AlphaFoldDB" id="B8C160"/>
<organism evidence="7 8">
    <name type="scientific">Thalassiosira pseudonana</name>
    <name type="common">Marine diatom</name>
    <name type="synonym">Cyclotella nana</name>
    <dbReference type="NCBI Taxonomy" id="35128"/>
    <lineage>
        <taxon>Eukaryota</taxon>
        <taxon>Sar</taxon>
        <taxon>Stramenopiles</taxon>
        <taxon>Ochrophyta</taxon>
        <taxon>Bacillariophyta</taxon>
        <taxon>Coscinodiscophyceae</taxon>
        <taxon>Thalassiosirophycidae</taxon>
        <taxon>Thalassiosirales</taxon>
        <taxon>Thalassiosiraceae</taxon>
        <taxon>Thalassiosira</taxon>
    </lineage>
</organism>
<evidence type="ECO:0000256" key="3">
    <source>
        <dbReference type="ARBA" id="ARBA00023180"/>
    </source>
</evidence>
<gene>
    <name evidence="7" type="ORF">THAPSDRAFT_4184</name>
</gene>
<dbReference type="Pfam" id="PF14312">
    <property type="entry name" value="FG-GAP_2"/>
    <property type="match status" value="5"/>
</dbReference>
<evidence type="ECO:0000256" key="6">
    <source>
        <dbReference type="SAM" id="SignalP"/>
    </source>
</evidence>
<reference evidence="7 8" key="1">
    <citation type="journal article" date="2004" name="Science">
        <title>The genome of the diatom Thalassiosira pseudonana: ecology, evolution, and metabolism.</title>
        <authorList>
            <person name="Armbrust E.V."/>
            <person name="Berges J.A."/>
            <person name="Bowler C."/>
            <person name="Green B.R."/>
            <person name="Martinez D."/>
            <person name="Putnam N.H."/>
            <person name="Zhou S."/>
            <person name="Allen A.E."/>
            <person name="Apt K.E."/>
            <person name="Bechner M."/>
            <person name="Brzezinski M.A."/>
            <person name="Chaal B.K."/>
            <person name="Chiovitti A."/>
            <person name="Davis A.K."/>
            <person name="Demarest M.S."/>
            <person name="Detter J.C."/>
            <person name="Glavina T."/>
            <person name="Goodstein D."/>
            <person name="Hadi M.Z."/>
            <person name="Hellsten U."/>
            <person name="Hildebrand M."/>
            <person name="Jenkins B.D."/>
            <person name="Jurka J."/>
            <person name="Kapitonov V.V."/>
            <person name="Kroger N."/>
            <person name="Lau W.W."/>
            <person name="Lane T.W."/>
            <person name="Larimer F.W."/>
            <person name="Lippmeier J.C."/>
            <person name="Lucas S."/>
            <person name="Medina M."/>
            <person name="Montsant A."/>
            <person name="Obornik M."/>
            <person name="Parker M.S."/>
            <person name="Palenik B."/>
            <person name="Pazour G.J."/>
            <person name="Richardson P.M."/>
            <person name="Rynearson T.A."/>
            <person name="Saito M.A."/>
            <person name="Schwartz D.C."/>
            <person name="Thamatrakoln K."/>
            <person name="Valentin K."/>
            <person name="Vardi A."/>
            <person name="Wilkerson F.P."/>
            <person name="Rokhsar D.S."/>
        </authorList>
    </citation>
    <scope>NUCLEOTIDE SEQUENCE [LARGE SCALE GENOMIC DNA]</scope>
    <source>
        <strain evidence="7 8">CCMP1335</strain>
    </source>
</reference>
<dbReference type="Gene3D" id="2.130.10.130">
    <property type="entry name" value="Integrin alpha, N-terminal"/>
    <property type="match status" value="2"/>
</dbReference>
<dbReference type="PROSITE" id="PS51470">
    <property type="entry name" value="FG_GAP"/>
    <property type="match status" value="2"/>
</dbReference>
<sequence>MSTSRREGMSSRGSSTRNSMMLLLTSCVLLNVVTASPKLRHQRKFERNLQKMESRYGHTNPEPTPPAEEVLNSTTTTEAQREDTQWKNDGRWMPPPPPPMWMNGWGAVEKSGKSKSAKIDGGWWDDDWWSPAKAGKSKATKSAKSKSSKSKSSKGSSWDASSPPEYWVPPAWSGGEGGQGPPPPSWGSSGSEGQGPPPSWWGGSDSVETVQPKPDTGAKPGWDSWGGWNGWWGGGWGGDHIIGSQAPSPSATLFPPTPAPSTEELGTSAPTEAVRFPSFSPTGTPTIVDKFPTFSPTTLGALPTYAPTGNSTTYSPTSAAPTTMEPVTAAPTTALPETAEPTYLQEVNPPTLSPTSGVGTPTFSPTSNATSAPPSSPPTEAEFVFPMLKTILYPDSSVDAESFFGASVAIDKRTIVIGIQDDDTGVGSAMVYKFNNGTFLEQAKLSPNDGSPTDDFGRAVAISNDFIIVGAQKQDAAGIDSGAAYIFERNDDDGWTEVAKLVAPDAEENERFGISVAIDRNVAIIGANGDDDNGENSGAAYIYTRVNNEWVFTQKLTASDGEAGDNYGFSVAIYGDQAVVGAVWDSEKSGSVYVYILIDGFWTVEGKFIADGGNPDDQFGWSVSMYEDSIAVGAFADDANGLDSGAVYVFEKDSNGVWDQQARVSPLDGEDNDHFGRSVDIHQDWLIVSAPFDDDVGLEAGSVYIYERDVDDWILQAKVLPEVDPIDFSEFGFGVAVSDDFFVVSSKAGNETISEAFGNVYIYSTYRPGEPTGSPTTTPYPTTGPPSLSPTISPRPTTSMPSISMAPSNFTSSTPTYNPTVAVINTTAPSLGATTILPTSSYPTSLPSTQGSTSFPTFTKPPVASNVTTAAPSLGSNGTTPSLFPTSLGGNGTAPSPYPTTYMPTPSEPVSGNATDTTPSPSVVSILNITIPPFGANVTTPAPTDMTANSTSPPPTDANSSPGTNMTRR</sequence>
<dbReference type="PANTHER" id="PTHR36220:SF1">
    <property type="entry name" value="GAMMA TUBULIN COMPLEX COMPONENT C-TERMINAL DOMAIN-CONTAINING PROTEIN"/>
    <property type="match status" value="1"/>
</dbReference>
<keyword evidence="1 6" id="KW-0732">Signal</keyword>
<dbReference type="SMR" id="B8C160"/>
<keyword evidence="8" id="KW-1185">Reference proteome</keyword>
<dbReference type="EMBL" id="CM000641">
    <property type="protein sequence ID" value="EED92723.1"/>
    <property type="molecule type" value="Genomic_DNA"/>
</dbReference>
<reference evidence="7 8" key="2">
    <citation type="journal article" date="2008" name="Nature">
        <title>The Phaeodactylum genome reveals the evolutionary history of diatom genomes.</title>
        <authorList>
            <person name="Bowler C."/>
            <person name="Allen A.E."/>
            <person name="Badger J.H."/>
            <person name="Grimwood J."/>
            <person name="Jabbari K."/>
            <person name="Kuo A."/>
            <person name="Maheswari U."/>
            <person name="Martens C."/>
            <person name="Maumus F."/>
            <person name="Otillar R.P."/>
            <person name="Rayko E."/>
            <person name="Salamov A."/>
            <person name="Vandepoele K."/>
            <person name="Beszteri B."/>
            <person name="Gruber A."/>
            <person name="Heijde M."/>
            <person name="Katinka M."/>
            <person name="Mock T."/>
            <person name="Valentin K."/>
            <person name="Verret F."/>
            <person name="Berges J.A."/>
            <person name="Brownlee C."/>
            <person name="Cadoret J.P."/>
            <person name="Chiovitti A."/>
            <person name="Choi C.J."/>
            <person name="Coesel S."/>
            <person name="De Martino A."/>
            <person name="Detter J.C."/>
            <person name="Durkin C."/>
            <person name="Falciatore A."/>
            <person name="Fournet J."/>
            <person name="Haruta M."/>
            <person name="Huysman M.J."/>
            <person name="Jenkins B.D."/>
            <person name="Jiroutova K."/>
            <person name="Jorgensen R.E."/>
            <person name="Joubert Y."/>
            <person name="Kaplan A."/>
            <person name="Kroger N."/>
            <person name="Kroth P.G."/>
            <person name="La Roche J."/>
            <person name="Lindquist E."/>
            <person name="Lommer M."/>
            <person name="Martin-Jezequel V."/>
            <person name="Lopez P.J."/>
            <person name="Lucas S."/>
            <person name="Mangogna M."/>
            <person name="McGinnis K."/>
            <person name="Medlin L.K."/>
            <person name="Montsant A."/>
            <person name="Oudot-Le Secq M.P."/>
            <person name="Napoli C."/>
            <person name="Obornik M."/>
            <person name="Parker M.S."/>
            <person name="Petit J.L."/>
            <person name="Porcel B.M."/>
            <person name="Poulsen N."/>
            <person name="Robison M."/>
            <person name="Rychlewski L."/>
            <person name="Rynearson T.A."/>
            <person name="Schmutz J."/>
            <person name="Shapiro H."/>
            <person name="Siaut M."/>
            <person name="Stanley M."/>
            <person name="Sussman M.R."/>
            <person name="Taylor A.R."/>
            <person name="Vardi A."/>
            <person name="von Dassow P."/>
            <person name="Vyverman W."/>
            <person name="Willis A."/>
            <person name="Wyrwicz L.S."/>
            <person name="Rokhsar D.S."/>
            <person name="Weissenbach J."/>
            <person name="Armbrust E.V."/>
            <person name="Green B.R."/>
            <person name="Van de Peer Y."/>
            <person name="Grigoriev I.V."/>
        </authorList>
    </citation>
    <scope>NUCLEOTIDE SEQUENCE [LARGE SCALE GENOMIC DNA]</scope>
    <source>
        <strain evidence="7 8">CCMP1335</strain>
    </source>
</reference>
<feature type="region of interest" description="Disordered" evidence="5">
    <location>
        <begin position="55"/>
        <end position="268"/>
    </location>
</feature>
<feature type="compositionally biased region" description="Polar residues" evidence="5">
    <location>
        <begin position="348"/>
        <end position="359"/>
    </location>
</feature>
<feature type="compositionally biased region" description="Low complexity" evidence="5">
    <location>
        <begin position="893"/>
        <end position="909"/>
    </location>
</feature>
<evidence type="ECO:0000256" key="2">
    <source>
        <dbReference type="ARBA" id="ARBA00022737"/>
    </source>
</evidence>
<feature type="region of interest" description="Disordered" evidence="5">
    <location>
        <begin position="347"/>
        <end position="379"/>
    </location>
</feature>
<protein>
    <recommendedName>
        <fullName evidence="9">Integrin alpha beta-propellor repeat protein</fullName>
    </recommendedName>
</protein>
<feature type="repeat" description="FG-GAP" evidence="4">
    <location>
        <begin position="605"/>
        <end position="659"/>
    </location>
</feature>
<feature type="compositionally biased region" description="Basic residues" evidence="5">
    <location>
        <begin position="135"/>
        <end position="152"/>
    </location>
</feature>
<dbReference type="eggNOG" id="ENOG502SAF2">
    <property type="taxonomic scope" value="Eukaryota"/>
</dbReference>
<proteinExistence type="predicted"/>
<feature type="compositionally biased region" description="Polar residues" evidence="5">
    <location>
        <begin position="910"/>
        <end position="919"/>
    </location>
</feature>
<evidence type="ECO:0000256" key="4">
    <source>
        <dbReference type="PROSITE-ProRule" id="PRU00803"/>
    </source>
</evidence>
<feature type="signal peptide" evidence="6">
    <location>
        <begin position="1"/>
        <end position="35"/>
    </location>
</feature>
<feature type="compositionally biased region" description="Polar residues" evidence="5">
    <location>
        <begin position="869"/>
        <end position="885"/>
    </location>
</feature>
<keyword evidence="2" id="KW-0677">Repeat</keyword>
<dbReference type="SMART" id="SM00191">
    <property type="entry name" value="Int_alpha"/>
    <property type="match status" value="4"/>
</dbReference>
<feature type="compositionally biased region" description="Basic and acidic residues" evidence="5">
    <location>
        <begin position="79"/>
        <end position="90"/>
    </location>
</feature>
<dbReference type="InterPro" id="IPR028994">
    <property type="entry name" value="Integrin_alpha_N"/>
</dbReference>
<feature type="compositionally biased region" description="Low complexity" evidence="5">
    <location>
        <begin position="768"/>
        <end position="781"/>
    </location>
</feature>
<accession>B8C160</accession>
<dbReference type="Proteomes" id="UP000001449">
    <property type="component" value="Chromosome 4"/>
</dbReference>
<feature type="compositionally biased region" description="Low complexity" evidence="5">
    <location>
        <begin position="360"/>
        <end position="373"/>
    </location>
</feature>
<dbReference type="InterPro" id="IPR013519">
    <property type="entry name" value="Int_alpha_beta-p"/>
</dbReference>
<feature type="compositionally biased region" description="Polar residues" evidence="5">
    <location>
        <begin position="937"/>
        <end position="969"/>
    </location>
</feature>
<dbReference type="PANTHER" id="PTHR36220">
    <property type="entry name" value="UNNAMED PRODUCT"/>
    <property type="match status" value="1"/>
</dbReference>
<feature type="compositionally biased region" description="Low complexity" evidence="5">
    <location>
        <begin position="153"/>
        <end position="162"/>
    </location>
</feature>
<feature type="repeat" description="FG-GAP" evidence="4">
    <location>
        <begin position="660"/>
        <end position="715"/>
    </location>
</feature>
<dbReference type="InterPro" id="IPR013517">
    <property type="entry name" value="FG-GAP"/>
</dbReference>
<keyword evidence="3" id="KW-0325">Glycoprotein</keyword>
<dbReference type="SUPFAM" id="SSF69318">
    <property type="entry name" value="Integrin alpha N-terminal domain"/>
    <property type="match status" value="1"/>
</dbReference>